<dbReference type="AlphaFoldDB" id="A0A518DUG9"/>
<organism evidence="3 4">
    <name type="scientific">Lignipirellula cremea</name>
    <dbReference type="NCBI Taxonomy" id="2528010"/>
    <lineage>
        <taxon>Bacteria</taxon>
        <taxon>Pseudomonadati</taxon>
        <taxon>Planctomycetota</taxon>
        <taxon>Planctomycetia</taxon>
        <taxon>Pirellulales</taxon>
        <taxon>Pirellulaceae</taxon>
        <taxon>Lignipirellula</taxon>
    </lineage>
</organism>
<evidence type="ECO:0000313" key="4">
    <source>
        <dbReference type="Proteomes" id="UP000317648"/>
    </source>
</evidence>
<evidence type="ECO:0000313" key="3">
    <source>
        <dbReference type="EMBL" id="QDU95468.1"/>
    </source>
</evidence>
<dbReference type="Proteomes" id="UP000317648">
    <property type="component" value="Chromosome"/>
</dbReference>
<evidence type="ECO:0000256" key="1">
    <source>
        <dbReference type="SAM" id="Phobius"/>
    </source>
</evidence>
<dbReference type="Pfam" id="PF07811">
    <property type="entry name" value="TadE"/>
    <property type="match status" value="1"/>
</dbReference>
<proteinExistence type="predicted"/>
<name>A0A518DUG9_9BACT</name>
<reference evidence="3 4" key="1">
    <citation type="submission" date="2019-02" db="EMBL/GenBank/DDBJ databases">
        <title>Deep-cultivation of Planctomycetes and their phenomic and genomic characterization uncovers novel biology.</title>
        <authorList>
            <person name="Wiegand S."/>
            <person name="Jogler M."/>
            <person name="Boedeker C."/>
            <person name="Pinto D."/>
            <person name="Vollmers J."/>
            <person name="Rivas-Marin E."/>
            <person name="Kohn T."/>
            <person name="Peeters S.H."/>
            <person name="Heuer A."/>
            <person name="Rast P."/>
            <person name="Oberbeckmann S."/>
            <person name="Bunk B."/>
            <person name="Jeske O."/>
            <person name="Meyerdierks A."/>
            <person name="Storesund J.E."/>
            <person name="Kallscheuer N."/>
            <person name="Luecker S."/>
            <person name="Lage O.M."/>
            <person name="Pohl T."/>
            <person name="Merkel B.J."/>
            <person name="Hornburger P."/>
            <person name="Mueller R.-W."/>
            <person name="Bruemmer F."/>
            <person name="Labrenz M."/>
            <person name="Spormann A.M."/>
            <person name="Op den Camp H."/>
            <person name="Overmann J."/>
            <person name="Amann R."/>
            <person name="Jetten M.S.M."/>
            <person name="Mascher T."/>
            <person name="Medema M.H."/>
            <person name="Devos D.P."/>
            <person name="Kaster A.-K."/>
            <person name="Ovreas L."/>
            <person name="Rohde M."/>
            <person name="Galperin M.Y."/>
            <person name="Jogler C."/>
        </authorList>
    </citation>
    <scope>NUCLEOTIDE SEQUENCE [LARGE SCALE GENOMIC DNA]</scope>
    <source>
        <strain evidence="3 4">Pla85_3_4</strain>
    </source>
</reference>
<dbReference type="InterPro" id="IPR012495">
    <property type="entry name" value="TadE-like_dom"/>
</dbReference>
<keyword evidence="4" id="KW-1185">Reference proteome</keyword>
<protein>
    <submittedName>
        <fullName evidence="3">TadE-like protein</fullName>
    </submittedName>
</protein>
<feature type="transmembrane region" description="Helical" evidence="1">
    <location>
        <begin position="12"/>
        <end position="34"/>
    </location>
</feature>
<dbReference type="KEGG" id="lcre:Pla8534_32830"/>
<feature type="domain" description="TadE-like" evidence="2">
    <location>
        <begin position="13"/>
        <end position="55"/>
    </location>
</feature>
<dbReference type="RefSeq" id="WP_197443333.1">
    <property type="nucleotide sequence ID" value="NZ_CP036433.1"/>
</dbReference>
<sequence>MARSQKQKRFRQGGAVTELAICLPVIVTLVFGSIETCSLVYLRQGLEAAAYEGVREAIRLQATNDSAAARCREVLDARRITSYQIRFVPSDVSAVPRGEFVRVEIEAPSGANGVMQAWILQASNVTAQATMVKE</sequence>
<keyword evidence="1" id="KW-0812">Transmembrane</keyword>
<gene>
    <name evidence="3" type="ORF">Pla8534_32830</name>
</gene>
<accession>A0A518DUG9</accession>
<evidence type="ECO:0000259" key="2">
    <source>
        <dbReference type="Pfam" id="PF07811"/>
    </source>
</evidence>
<keyword evidence="1" id="KW-0472">Membrane</keyword>
<keyword evidence="1" id="KW-1133">Transmembrane helix</keyword>
<dbReference type="EMBL" id="CP036433">
    <property type="protein sequence ID" value="QDU95468.1"/>
    <property type="molecule type" value="Genomic_DNA"/>
</dbReference>